<keyword evidence="6" id="KW-1015">Disulfide bond</keyword>
<accession>A0ABD3KF39</accession>
<reference evidence="8 9" key="1">
    <citation type="submission" date="2024-11" db="EMBL/GenBank/DDBJ databases">
        <title>Chromosome-level genome assembly of Eucalyptus globulus Labill. provides insights into its genome evolution.</title>
        <authorList>
            <person name="Li X."/>
        </authorList>
    </citation>
    <scope>NUCLEOTIDE SEQUENCE [LARGE SCALE GENOMIC DNA]</scope>
    <source>
        <strain evidence="8">CL2024</strain>
        <tissue evidence="8">Fresh tender leaves</tissue>
    </source>
</reference>
<feature type="chain" id="PRO_5044526231" description="Epidermal patterning factor-like protein" evidence="7">
    <location>
        <begin position="31"/>
        <end position="117"/>
    </location>
</feature>
<name>A0ABD3KF39_EUCGL</name>
<keyword evidence="5 7" id="KW-0732">Signal</keyword>
<evidence type="ECO:0000256" key="3">
    <source>
        <dbReference type="ARBA" id="ARBA00022473"/>
    </source>
</evidence>
<dbReference type="GO" id="GO:0010052">
    <property type="term" value="P:guard cell differentiation"/>
    <property type="evidence" value="ECO:0007669"/>
    <property type="project" value="UniProtKB-UniRule"/>
</dbReference>
<evidence type="ECO:0000313" key="8">
    <source>
        <dbReference type="EMBL" id="KAL3736778.1"/>
    </source>
</evidence>
<dbReference type="Pfam" id="PF17181">
    <property type="entry name" value="EPF"/>
    <property type="match status" value="1"/>
</dbReference>
<dbReference type="PANTHER" id="PTHR33109:SF60">
    <property type="entry name" value="EPIDERMAL PATTERNING FACTOR-LIKE PROTEIN 8"/>
    <property type="match status" value="1"/>
</dbReference>
<evidence type="ECO:0000256" key="2">
    <source>
        <dbReference type="ARBA" id="ARBA00008127"/>
    </source>
</evidence>
<gene>
    <name evidence="8" type="ORF">ACJRO7_025676</name>
</gene>
<organism evidence="8 9">
    <name type="scientific">Eucalyptus globulus</name>
    <name type="common">Tasmanian blue gum</name>
    <dbReference type="NCBI Taxonomy" id="34317"/>
    <lineage>
        <taxon>Eukaryota</taxon>
        <taxon>Viridiplantae</taxon>
        <taxon>Streptophyta</taxon>
        <taxon>Embryophyta</taxon>
        <taxon>Tracheophyta</taxon>
        <taxon>Spermatophyta</taxon>
        <taxon>Magnoliopsida</taxon>
        <taxon>eudicotyledons</taxon>
        <taxon>Gunneridae</taxon>
        <taxon>Pentapetalae</taxon>
        <taxon>rosids</taxon>
        <taxon>malvids</taxon>
        <taxon>Myrtales</taxon>
        <taxon>Myrtaceae</taxon>
        <taxon>Myrtoideae</taxon>
        <taxon>Eucalypteae</taxon>
        <taxon>Eucalyptus</taxon>
    </lineage>
</organism>
<sequence length="117" mass="12989">MDSSTGHSHALLVAATFIFVFSLTIPPLNSAESLKQGEMVLGSRPPDCVDKCLGCAPCVLTLVVPGYQEKHFVTSSREDHIQNFQTEWFRTSSSGEGGNSYYLLSWRCRCGDRIFRP</sequence>
<dbReference type="Proteomes" id="UP001634007">
    <property type="component" value="Unassembled WGS sequence"/>
</dbReference>
<evidence type="ECO:0000313" key="9">
    <source>
        <dbReference type="Proteomes" id="UP001634007"/>
    </source>
</evidence>
<comment type="subcellular location">
    <subcellularLocation>
        <location evidence="1 7">Secreted</location>
    </subcellularLocation>
</comment>
<dbReference type="GO" id="GO:0005576">
    <property type="term" value="C:extracellular region"/>
    <property type="evidence" value="ECO:0007669"/>
    <property type="project" value="UniProtKB-SubCell"/>
</dbReference>
<evidence type="ECO:0000256" key="1">
    <source>
        <dbReference type="ARBA" id="ARBA00004613"/>
    </source>
</evidence>
<keyword evidence="3 7" id="KW-0217">Developmental protein</keyword>
<protein>
    <recommendedName>
        <fullName evidence="7">Epidermal patterning factor-like protein</fullName>
    </recommendedName>
</protein>
<comment type="caution">
    <text evidence="8">The sequence shown here is derived from an EMBL/GenBank/DDBJ whole genome shotgun (WGS) entry which is preliminary data.</text>
</comment>
<evidence type="ECO:0000256" key="4">
    <source>
        <dbReference type="ARBA" id="ARBA00022525"/>
    </source>
</evidence>
<dbReference type="InterPro" id="IPR039455">
    <property type="entry name" value="EPFL"/>
</dbReference>
<evidence type="ECO:0000256" key="5">
    <source>
        <dbReference type="ARBA" id="ARBA00022729"/>
    </source>
</evidence>
<feature type="signal peptide" evidence="7">
    <location>
        <begin position="1"/>
        <end position="30"/>
    </location>
</feature>
<evidence type="ECO:0000256" key="7">
    <source>
        <dbReference type="RuleBase" id="RU367102"/>
    </source>
</evidence>
<evidence type="ECO:0000256" key="6">
    <source>
        <dbReference type="ARBA" id="ARBA00023157"/>
    </source>
</evidence>
<dbReference type="EMBL" id="JBJKBG010000006">
    <property type="protein sequence ID" value="KAL3736778.1"/>
    <property type="molecule type" value="Genomic_DNA"/>
</dbReference>
<keyword evidence="4 7" id="KW-0964">Secreted</keyword>
<keyword evidence="9" id="KW-1185">Reference proteome</keyword>
<dbReference type="AlphaFoldDB" id="A0ABD3KF39"/>
<dbReference type="PANTHER" id="PTHR33109">
    <property type="entry name" value="EPIDERMAL PATTERNING FACTOR-LIKE PROTEIN 4"/>
    <property type="match status" value="1"/>
</dbReference>
<comment type="similarity">
    <text evidence="2 7">Belongs to the plant cysteine rich small secretory peptide family. Epidermal patterning factor subfamily.</text>
</comment>
<proteinExistence type="inferred from homology"/>
<comment type="function">
    <text evidence="7">Controls stomatal patterning.</text>
</comment>